<accession>A0ABQ2S3N3</accession>
<dbReference type="Proteomes" id="UP000644548">
    <property type="component" value="Unassembled WGS sequence"/>
</dbReference>
<evidence type="ECO:0000256" key="2">
    <source>
        <dbReference type="ARBA" id="ARBA00023315"/>
    </source>
</evidence>
<protein>
    <submittedName>
        <fullName evidence="4">Phosphinothricin acetyltransferase</fullName>
    </submittedName>
</protein>
<dbReference type="InterPro" id="IPR000182">
    <property type="entry name" value="GNAT_dom"/>
</dbReference>
<dbReference type="PANTHER" id="PTHR43072:SF23">
    <property type="entry name" value="UPF0039 PROTEIN C11D3.02C"/>
    <property type="match status" value="1"/>
</dbReference>
<dbReference type="PROSITE" id="PS51186">
    <property type="entry name" value="GNAT"/>
    <property type="match status" value="1"/>
</dbReference>
<dbReference type="Gene3D" id="3.40.630.30">
    <property type="match status" value="1"/>
</dbReference>
<dbReference type="CDD" id="cd04301">
    <property type="entry name" value="NAT_SF"/>
    <property type="match status" value="1"/>
</dbReference>
<evidence type="ECO:0000259" key="3">
    <source>
        <dbReference type="PROSITE" id="PS51186"/>
    </source>
</evidence>
<name>A0ABQ2S3N3_9DEIO</name>
<sequence length="169" mass="18660">MTTPPVTVRAATRADVPTITDIYNHAVEHTTASYDLEPVTLESRLDWFDEKAAHGWPVWVAVSGEEVVGWATFGPFRAKPGYRFTAEHSVYVRDGLRGRGVGRALMLPLIAEARARELHSLIGGVDAENAGSLAFHERLGFTPVAHFRQVGHKFGRWLDLVFVQLILGG</sequence>
<keyword evidence="2" id="KW-0012">Acyltransferase</keyword>
<proteinExistence type="predicted"/>
<evidence type="ECO:0000256" key="1">
    <source>
        <dbReference type="ARBA" id="ARBA00022679"/>
    </source>
</evidence>
<dbReference type="EMBL" id="BMQN01000001">
    <property type="protein sequence ID" value="GGR85821.1"/>
    <property type="molecule type" value="Genomic_DNA"/>
</dbReference>
<evidence type="ECO:0000313" key="5">
    <source>
        <dbReference type="Proteomes" id="UP000644548"/>
    </source>
</evidence>
<evidence type="ECO:0000313" key="4">
    <source>
        <dbReference type="EMBL" id="GGR85821.1"/>
    </source>
</evidence>
<comment type="caution">
    <text evidence="4">The sequence shown here is derived from an EMBL/GenBank/DDBJ whole genome shotgun (WGS) entry which is preliminary data.</text>
</comment>
<keyword evidence="5" id="KW-1185">Reference proteome</keyword>
<dbReference type="SUPFAM" id="SSF55729">
    <property type="entry name" value="Acyl-CoA N-acyltransferases (Nat)"/>
    <property type="match status" value="1"/>
</dbReference>
<organism evidence="4 5">
    <name type="scientific">Deinococcus sedimenti</name>
    <dbReference type="NCBI Taxonomy" id="1867090"/>
    <lineage>
        <taxon>Bacteria</taxon>
        <taxon>Thermotogati</taxon>
        <taxon>Deinococcota</taxon>
        <taxon>Deinococci</taxon>
        <taxon>Deinococcales</taxon>
        <taxon>Deinococcaceae</taxon>
        <taxon>Deinococcus</taxon>
    </lineage>
</organism>
<feature type="domain" description="N-acetyltransferase" evidence="3">
    <location>
        <begin position="6"/>
        <end position="167"/>
    </location>
</feature>
<dbReference type="PANTHER" id="PTHR43072">
    <property type="entry name" value="N-ACETYLTRANSFERASE"/>
    <property type="match status" value="1"/>
</dbReference>
<dbReference type="InterPro" id="IPR016181">
    <property type="entry name" value="Acyl_CoA_acyltransferase"/>
</dbReference>
<dbReference type="Pfam" id="PF00583">
    <property type="entry name" value="Acetyltransf_1"/>
    <property type="match status" value="1"/>
</dbReference>
<reference evidence="5" key="1">
    <citation type="journal article" date="2019" name="Int. J. Syst. Evol. Microbiol.">
        <title>The Global Catalogue of Microorganisms (GCM) 10K type strain sequencing project: providing services to taxonomists for standard genome sequencing and annotation.</title>
        <authorList>
            <consortium name="The Broad Institute Genomics Platform"/>
            <consortium name="The Broad Institute Genome Sequencing Center for Infectious Disease"/>
            <person name="Wu L."/>
            <person name="Ma J."/>
        </authorList>
    </citation>
    <scope>NUCLEOTIDE SEQUENCE [LARGE SCALE GENOMIC DNA]</scope>
    <source>
        <strain evidence="5">JCM 31405</strain>
    </source>
</reference>
<gene>
    <name evidence="4" type="ORF">GCM10008960_11190</name>
</gene>
<dbReference type="RefSeq" id="WP_189072097.1">
    <property type="nucleotide sequence ID" value="NZ_BMQN01000001.1"/>
</dbReference>
<keyword evidence="1" id="KW-0808">Transferase</keyword>